<proteinExistence type="inferred from homology"/>
<dbReference type="Gene3D" id="3.30.1930.10">
    <property type="entry name" value="capsid protein of prophage domain"/>
    <property type="match status" value="1"/>
</dbReference>
<dbReference type="Proteomes" id="UP000052023">
    <property type="component" value="Unassembled WGS sequence"/>
</dbReference>
<dbReference type="Gene3D" id="3.15.30.10">
    <property type="entry name" value="putative capsid protein of prophage domain like"/>
    <property type="match status" value="1"/>
</dbReference>
<gene>
    <name evidence="1" type="ORF">CQ13_06535</name>
</gene>
<evidence type="ECO:0000313" key="2">
    <source>
        <dbReference type="Proteomes" id="UP000052023"/>
    </source>
</evidence>
<organism evidence="1 2">
    <name type="scientific">Bradyrhizobium retamae</name>
    <dbReference type="NCBI Taxonomy" id="1300035"/>
    <lineage>
        <taxon>Bacteria</taxon>
        <taxon>Pseudomonadati</taxon>
        <taxon>Pseudomonadota</taxon>
        <taxon>Alphaproteobacteria</taxon>
        <taxon>Hyphomicrobiales</taxon>
        <taxon>Nitrobacteraceae</taxon>
        <taxon>Bradyrhizobium</taxon>
    </lineage>
</organism>
<dbReference type="OrthoDB" id="5449178at2"/>
<protein>
    <submittedName>
        <fullName evidence="1">Phage capsid protein</fullName>
    </submittedName>
</protein>
<keyword evidence="2" id="KW-1185">Reference proteome</keyword>
<accession>A0A0R3MNH3</accession>
<dbReference type="RefSeq" id="WP_057845603.1">
    <property type="nucleotide sequence ID" value="NZ_LLYA01000170.1"/>
</dbReference>
<dbReference type="EMBL" id="LLYA01000170">
    <property type="protein sequence ID" value="KRR21703.1"/>
    <property type="molecule type" value="Genomic_DNA"/>
</dbReference>
<reference evidence="1 2" key="1">
    <citation type="submission" date="2014-03" db="EMBL/GenBank/DDBJ databases">
        <title>Bradyrhizobium valentinum sp. nov., isolated from effective nodules of Lupinus mariae-josephae, a lupine endemic of basic-lime soils in Eastern Spain.</title>
        <authorList>
            <person name="Duran D."/>
            <person name="Rey L."/>
            <person name="Navarro A."/>
            <person name="Busquets A."/>
            <person name="Imperial J."/>
            <person name="Ruiz-Argueso T."/>
        </authorList>
    </citation>
    <scope>NUCLEOTIDE SEQUENCE [LARGE SCALE GENOMIC DNA]</scope>
    <source>
        <strain evidence="1 2">Ro19</strain>
    </source>
</reference>
<dbReference type="Pfam" id="PF03864">
    <property type="entry name" value="Phage_cap_E"/>
    <property type="match status" value="1"/>
</dbReference>
<sequence length="352" mass="38864">MDLFSTTALNRVVEELPLNPAFFLNTFFTTVETSTTEDVKFDQVKGRRLISPLVSPIVAGKVIREAGYKTSSLSPAYVKDKRVFDPNKQFKRRAGEKIGGSLTPDQRLAASIAFALNEQLEMWTRRLEVMSAEVLRTGKVILEGDEYPKQEVDFGRDAELTIVLTGTDKWSTAAVNPLNDIEEWGQAVFDHSSLVVRDVFMASDVWKAIRAKMAGPDTDAVAKSMRLQIDTTTAGLSAARAELGPILITPGVKLVAVFGDYRLWVHADKYTDPLTGLEKDVLPAGEIVMASREIEGVRHFGAIRDLKAGIQARDFFVKSWEEEDPSVRYILGQSAPLIAPYRANGTLGAKVL</sequence>
<dbReference type="InterPro" id="IPR005564">
    <property type="entry name" value="Major_capsid_GpE"/>
</dbReference>
<comment type="caution">
    <text evidence="1">The sequence shown here is derived from an EMBL/GenBank/DDBJ whole genome shotgun (WGS) entry which is preliminary data.</text>
</comment>
<dbReference type="AlphaFoldDB" id="A0A0R3MNH3"/>
<name>A0A0R3MNH3_9BRAD</name>
<dbReference type="HAMAP" id="MF_04133">
    <property type="entry name" value="CAPSID_LAMBDA"/>
    <property type="match status" value="1"/>
</dbReference>
<evidence type="ECO:0000313" key="1">
    <source>
        <dbReference type="EMBL" id="KRR21703.1"/>
    </source>
</evidence>